<sequence>MCKSTYIRCVAFPSLEPREAVHGRQVFCIDPPAFVNPSVNPASLERAPGMVVNCSLCSLLVILELSTDSVALS</sequence>
<dbReference type="GeneTree" id="ENSGT00960000192859"/>
<dbReference type="Proteomes" id="UP000694544">
    <property type="component" value="Unplaced"/>
</dbReference>
<proteinExistence type="predicted"/>
<name>A0A8C6DSZ5_MOSMO</name>
<accession>A0A8C6DSZ5</accession>
<evidence type="ECO:0000313" key="1">
    <source>
        <dbReference type="Ensembl" id="ENSMMSP00000015987.1"/>
    </source>
</evidence>
<organism evidence="1 2">
    <name type="scientific">Moschus moschiferus</name>
    <name type="common">Siberian musk deer</name>
    <name type="synonym">Moschus sibiricus</name>
    <dbReference type="NCBI Taxonomy" id="68415"/>
    <lineage>
        <taxon>Eukaryota</taxon>
        <taxon>Metazoa</taxon>
        <taxon>Chordata</taxon>
        <taxon>Craniata</taxon>
        <taxon>Vertebrata</taxon>
        <taxon>Euteleostomi</taxon>
        <taxon>Mammalia</taxon>
        <taxon>Eutheria</taxon>
        <taxon>Laurasiatheria</taxon>
        <taxon>Artiodactyla</taxon>
        <taxon>Ruminantia</taxon>
        <taxon>Pecora</taxon>
        <taxon>Moschidae</taxon>
        <taxon>Moschus</taxon>
    </lineage>
</organism>
<evidence type="ECO:0000313" key="2">
    <source>
        <dbReference type="Proteomes" id="UP000694544"/>
    </source>
</evidence>
<dbReference type="Ensembl" id="ENSMMST00000017676.1">
    <property type="protein sequence ID" value="ENSMMSP00000015987.1"/>
    <property type="gene ID" value="ENSMMSG00000012182.1"/>
</dbReference>
<dbReference type="AlphaFoldDB" id="A0A8C6DSZ5"/>
<reference evidence="1" key="1">
    <citation type="submission" date="2025-08" db="UniProtKB">
        <authorList>
            <consortium name="Ensembl"/>
        </authorList>
    </citation>
    <scope>IDENTIFICATION</scope>
</reference>
<reference evidence="1" key="2">
    <citation type="submission" date="2025-09" db="UniProtKB">
        <authorList>
            <consortium name="Ensembl"/>
        </authorList>
    </citation>
    <scope>IDENTIFICATION</scope>
</reference>
<protein>
    <submittedName>
        <fullName evidence="1">Uncharacterized protein</fullName>
    </submittedName>
</protein>
<keyword evidence="2" id="KW-1185">Reference proteome</keyword>